<dbReference type="InterPro" id="IPR036145">
    <property type="entry name" value="MinC_C_sf"/>
</dbReference>
<dbReference type="RefSeq" id="WP_112156545.1">
    <property type="nucleotide sequence ID" value="NZ_QKRX01000001.1"/>
</dbReference>
<comment type="caution">
    <text evidence="8">The sequence shown here is derived from an EMBL/GenBank/DDBJ whole genome shotgun (WGS) entry which is preliminary data.</text>
</comment>
<evidence type="ECO:0000256" key="1">
    <source>
        <dbReference type="ARBA" id="ARBA00006291"/>
    </source>
</evidence>
<keyword evidence="4 6" id="KW-0131">Cell cycle</keyword>
<dbReference type="OrthoDB" id="9794530at2"/>
<comment type="subunit">
    <text evidence="6">Interacts with MinD and FtsZ.</text>
</comment>
<dbReference type="SUPFAM" id="SSF63848">
    <property type="entry name" value="Cell-division inhibitor MinC, C-terminal domain"/>
    <property type="match status" value="1"/>
</dbReference>
<dbReference type="Gene3D" id="3.30.70.260">
    <property type="match status" value="1"/>
</dbReference>
<dbReference type="InterPro" id="IPR005526">
    <property type="entry name" value="Septum_form_inhib_MinC_C"/>
</dbReference>
<evidence type="ECO:0000256" key="5">
    <source>
        <dbReference type="ARBA" id="ARBA00025606"/>
    </source>
</evidence>
<evidence type="ECO:0000256" key="3">
    <source>
        <dbReference type="ARBA" id="ARBA00023210"/>
    </source>
</evidence>
<dbReference type="GO" id="GO:1901891">
    <property type="term" value="P:regulation of cell septum assembly"/>
    <property type="evidence" value="ECO:0007669"/>
    <property type="project" value="InterPro"/>
</dbReference>
<dbReference type="InterPro" id="IPR016098">
    <property type="entry name" value="CAP/MinC_C"/>
</dbReference>
<dbReference type="InterPro" id="IPR013033">
    <property type="entry name" value="MinC"/>
</dbReference>
<evidence type="ECO:0000313" key="9">
    <source>
        <dbReference type="Proteomes" id="UP000250744"/>
    </source>
</evidence>
<dbReference type="AlphaFoldDB" id="A0A364NRB4"/>
<dbReference type="Gene3D" id="2.160.20.70">
    <property type="match status" value="1"/>
</dbReference>
<sequence length="244" mass="26867">MDMTSSAQASVRIKGSMTSVACIQLTGMDEQQLYLLQDKLDDFIDNAPALIRGMPVILEMSNCHLDGRVFAGIVSLVRRVGANPFAVRGCPEYQDLYEAQGVSYLGDQLDTQRRVAPLKPEPSVSQEPVIIETQIANEALIITTPVRSGQQIYARQRDLIIISNVSNGAEVMSDGSIHVYGALRGRAMAGVTGNENARIFCSSMDAELLLIDGDYLIRDSIPEHVLHKPCQTFKRDQKMIIDLL</sequence>
<dbReference type="GO" id="GO:0000902">
    <property type="term" value="P:cell morphogenesis"/>
    <property type="evidence" value="ECO:0007669"/>
    <property type="project" value="InterPro"/>
</dbReference>
<accession>A0A364NRB4</accession>
<comment type="similarity">
    <text evidence="1 6">Belongs to the MinC family.</text>
</comment>
<dbReference type="Proteomes" id="UP000250744">
    <property type="component" value="Unassembled WGS sequence"/>
</dbReference>
<keyword evidence="9" id="KW-1185">Reference proteome</keyword>
<gene>
    <name evidence="6 8" type="primary">minC</name>
    <name evidence="8" type="ORF">DN062_00200</name>
</gene>
<dbReference type="Pfam" id="PF03775">
    <property type="entry name" value="MinC_C"/>
    <property type="match status" value="1"/>
</dbReference>
<dbReference type="NCBIfam" id="TIGR01222">
    <property type="entry name" value="minC"/>
    <property type="match status" value="1"/>
</dbReference>
<name>A0A364NRB4_9GAMM</name>
<evidence type="ECO:0000256" key="6">
    <source>
        <dbReference type="HAMAP-Rule" id="MF_00267"/>
    </source>
</evidence>
<evidence type="ECO:0000256" key="2">
    <source>
        <dbReference type="ARBA" id="ARBA00022618"/>
    </source>
</evidence>
<feature type="domain" description="Septum formation inhibitor MinC C-terminal" evidence="7">
    <location>
        <begin position="141"/>
        <end position="241"/>
    </location>
</feature>
<keyword evidence="2 6" id="KW-0132">Cell division</keyword>
<dbReference type="HAMAP" id="MF_00267">
    <property type="entry name" value="MinC"/>
    <property type="match status" value="1"/>
</dbReference>
<dbReference type="GO" id="GO:0000917">
    <property type="term" value="P:division septum assembly"/>
    <property type="evidence" value="ECO:0007669"/>
    <property type="project" value="UniProtKB-KW"/>
</dbReference>
<evidence type="ECO:0000259" key="7">
    <source>
        <dbReference type="Pfam" id="PF03775"/>
    </source>
</evidence>
<proteinExistence type="inferred from homology"/>
<organism evidence="8 9">
    <name type="scientific">Nitrincola tibetensis</name>
    <dbReference type="NCBI Taxonomy" id="2219697"/>
    <lineage>
        <taxon>Bacteria</taxon>
        <taxon>Pseudomonadati</taxon>
        <taxon>Pseudomonadota</taxon>
        <taxon>Gammaproteobacteria</taxon>
        <taxon>Oceanospirillales</taxon>
        <taxon>Oceanospirillaceae</taxon>
        <taxon>Nitrincola</taxon>
    </lineage>
</organism>
<evidence type="ECO:0000256" key="4">
    <source>
        <dbReference type="ARBA" id="ARBA00023306"/>
    </source>
</evidence>
<dbReference type="PANTHER" id="PTHR34108">
    <property type="entry name" value="SEPTUM SITE-DETERMINING PROTEIN MINC"/>
    <property type="match status" value="1"/>
</dbReference>
<dbReference type="EMBL" id="QKRX01000001">
    <property type="protein sequence ID" value="RAU19550.1"/>
    <property type="molecule type" value="Genomic_DNA"/>
</dbReference>
<protein>
    <recommendedName>
        <fullName evidence="6">Probable septum site-determining protein MinC</fullName>
    </recommendedName>
</protein>
<comment type="function">
    <text evidence="5 6">Cell division inhibitor that blocks the formation of polar Z ring septums. Rapidly oscillates between the poles of the cell to destabilize FtsZ filaments that have formed before they mature into polar Z rings. Prevents FtsZ polymerization.</text>
</comment>
<evidence type="ECO:0000313" key="8">
    <source>
        <dbReference type="EMBL" id="RAU19550.1"/>
    </source>
</evidence>
<reference evidence="8 9" key="1">
    <citation type="submission" date="2018-06" db="EMBL/GenBank/DDBJ databases">
        <title>Nitrincola tibetense sp. nov., isolated from Lake XuguoCo on Tibetan Plateau.</title>
        <authorList>
            <person name="Xing P."/>
        </authorList>
    </citation>
    <scope>NUCLEOTIDE SEQUENCE [LARGE SCALE GENOMIC DNA]</scope>
    <source>
        <strain evidence="9">xg18</strain>
    </source>
</reference>
<keyword evidence="3 6" id="KW-0717">Septation</keyword>
<dbReference type="PANTHER" id="PTHR34108:SF1">
    <property type="entry name" value="SEPTUM SITE-DETERMINING PROTEIN MINC"/>
    <property type="match status" value="1"/>
</dbReference>